<proteinExistence type="predicted"/>
<organism evidence="2 3">
    <name type="scientific">Candidatus Woykebacteria bacterium RIFCSPHIGHO2_02_FULL_43_16b</name>
    <dbReference type="NCBI Taxonomy" id="1802601"/>
    <lineage>
        <taxon>Bacteria</taxon>
        <taxon>Candidatus Woykeibacteriota</taxon>
    </lineage>
</organism>
<accession>A0A1G1WT02</accession>
<feature type="region of interest" description="Disordered" evidence="1">
    <location>
        <begin position="42"/>
        <end position="61"/>
    </location>
</feature>
<protein>
    <submittedName>
        <fullName evidence="2">Uncharacterized protein</fullName>
    </submittedName>
</protein>
<reference evidence="2 3" key="1">
    <citation type="journal article" date="2016" name="Nat. Commun.">
        <title>Thousands of microbial genomes shed light on interconnected biogeochemical processes in an aquifer system.</title>
        <authorList>
            <person name="Anantharaman K."/>
            <person name="Brown C.T."/>
            <person name="Hug L.A."/>
            <person name="Sharon I."/>
            <person name="Castelle C.J."/>
            <person name="Probst A.J."/>
            <person name="Thomas B.C."/>
            <person name="Singh A."/>
            <person name="Wilkins M.J."/>
            <person name="Karaoz U."/>
            <person name="Brodie E.L."/>
            <person name="Williams K.H."/>
            <person name="Hubbard S.S."/>
            <person name="Banfield J.F."/>
        </authorList>
    </citation>
    <scope>NUCLEOTIDE SEQUENCE [LARGE SCALE GENOMIC DNA]</scope>
</reference>
<evidence type="ECO:0000313" key="2">
    <source>
        <dbReference type="EMBL" id="OGY30297.1"/>
    </source>
</evidence>
<name>A0A1G1WT02_9BACT</name>
<comment type="caution">
    <text evidence="2">The sequence shown here is derived from an EMBL/GenBank/DDBJ whole genome shotgun (WGS) entry which is preliminary data.</text>
</comment>
<evidence type="ECO:0000256" key="1">
    <source>
        <dbReference type="SAM" id="MobiDB-lite"/>
    </source>
</evidence>
<dbReference type="Proteomes" id="UP000177821">
    <property type="component" value="Unassembled WGS sequence"/>
</dbReference>
<sequence>MGQFCEHVILSSLPLPGAKTYKGFEVCPYCGSTAPMFTRFQKTGAGDGATHSSSPASKHALDQATLDQLVEGLKRSHGK</sequence>
<dbReference type="EMBL" id="MHCX01000002">
    <property type="protein sequence ID" value="OGY30297.1"/>
    <property type="molecule type" value="Genomic_DNA"/>
</dbReference>
<evidence type="ECO:0000313" key="3">
    <source>
        <dbReference type="Proteomes" id="UP000177821"/>
    </source>
</evidence>
<dbReference type="AlphaFoldDB" id="A0A1G1WT02"/>
<gene>
    <name evidence="2" type="ORF">A3J50_03235</name>
</gene>